<dbReference type="AlphaFoldDB" id="A0A5B7IPP6"/>
<dbReference type="Proteomes" id="UP000324222">
    <property type="component" value="Unassembled WGS sequence"/>
</dbReference>
<dbReference type="EMBL" id="VSRR010060613">
    <property type="protein sequence ID" value="MPC82748.1"/>
    <property type="molecule type" value="Genomic_DNA"/>
</dbReference>
<accession>A0A5B7IPP6</accession>
<evidence type="ECO:0000313" key="1">
    <source>
        <dbReference type="EMBL" id="MPC82748.1"/>
    </source>
</evidence>
<evidence type="ECO:0000313" key="2">
    <source>
        <dbReference type="Proteomes" id="UP000324222"/>
    </source>
</evidence>
<gene>
    <name evidence="1" type="ORF">E2C01_077430</name>
</gene>
<organism evidence="1 2">
    <name type="scientific">Portunus trituberculatus</name>
    <name type="common">Swimming crab</name>
    <name type="synonym">Neptunus trituberculatus</name>
    <dbReference type="NCBI Taxonomy" id="210409"/>
    <lineage>
        <taxon>Eukaryota</taxon>
        <taxon>Metazoa</taxon>
        <taxon>Ecdysozoa</taxon>
        <taxon>Arthropoda</taxon>
        <taxon>Crustacea</taxon>
        <taxon>Multicrustacea</taxon>
        <taxon>Malacostraca</taxon>
        <taxon>Eumalacostraca</taxon>
        <taxon>Eucarida</taxon>
        <taxon>Decapoda</taxon>
        <taxon>Pleocyemata</taxon>
        <taxon>Brachyura</taxon>
        <taxon>Eubrachyura</taxon>
        <taxon>Portunoidea</taxon>
        <taxon>Portunidae</taxon>
        <taxon>Portuninae</taxon>
        <taxon>Portunus</taxon>
    </lineage>
</organism>
<sequence>MSDIPSQRWAPCPCWLAWCGAPAPPSEVCLHLPPSPCHAHTYYHHTTTPCTIHITQSTLQYCINDTLNVLSSAVEVLYIITGMWRWHTMALAPGTGGIKGFTGVHRCEGQVITPCGAAAVVEASQAAAAAAAAVACSSH</sequence>
<reference evidence="1 2" key="1">
    <citation type="submission" date="2019-05" db="EMBL/GenBank/DDBJ databases">
        <title>Another draft genome of Portunus trituberculatus and its Hox gene families provides insights of decapod evolution.</title>
        <authorList>
            <person name="Jeong J.-H."/>
            <person name="Song I."/>
            <person name="Kim S."/>
            <person name="Choi T."/>
            <person name="Kim D."/>
            <person name="Ryu S."/>
            <person name="Kim W."/>
        </authorList>
    </citation>
    <scope>NUCLEOTIDE SEQUENCE [LARGE SCALE GENOMIC DNA]</scope>
    <source>
        <tissue evidence="1">Muscle</tissue>
    </source>
</reference>
<keyword evidence="2" id="KW-1185">Reference proteome</keyword>
<proteinExistence type="predicted"/>
<name>A0A5B7IPP6_PORTR</name>
<comment type="caution">
    <text evidence="1">The sequence shown here is derived from an EMBL/GenBank/DDBJ whole genome shotgun (WGS) entry which is preliminary data.</text>
</comment>
<protein>
    <submittedName>
        <fullName evidence="1">Uncharacterized protein</fullName>
    </submittedName>
</protein>